<dbReference type="SUPFAM" id="SSF52821">
    <property type="entry name" value="Rhodanese/Cell cycle control phosphatase"/>
    <property type="match status" value="2"/>
</dbReference>
<dbReference type="InterPro" id="IPR036873">
    <property type="entry name" value="Rhodanese-like_dom_sf"/>
</dbReference>
<dbReference type="InterPro" id="IPR045078">
    <property type="entry name" value="TST/MPST-like"/>
</dbReference>
<evidence type="ECO:0000313" key="5">
    <source>
        <dbReference type="Proteomes" id="UP000831607"/>
    </source>
</evidence>
<dbReference type="PANTHER" id="PTHR11364:SF27">
    <property type="entry name" value="SULFURTRANSFERASE"/>
    <property type="match status" value="1"/>
</dbReference>
<keyword evidence="2" id="KW-0677">Repeat</keyword>
<evidence type="ECO:0000259" key="3">
    <source>
        <dbReference type="PROSITE" id="PS50206"/>
    </source>
</evidence>
<dbReference type="PANTHER" id="PTHR11364">
    <property type="entry name" value="THIOSULFATE SULFERTANSFERASE"/>
    <property type="match status" value="1"/>
</dbReference>
<dbReference type="PROSITE" id="PS50206">
    <property type="entry name" value="RHODANESE_3"/>
    <property type="match status" value="2"/>
</dbReference>
<feature type="domain" description="Rhodanese" evidence="3">
    <location>
        <begin position="19"/>
        <end position="138"/>
    </location>
</feature>
<organism evidence="4 5">
    <name type="scientific">Orrella daihaiensis</name>
    <dbReference type="NCBI Taxonomy" id="2782176"/>
    <lineage>
        <taxon>Bacteria</taxon>
        <taxon>Pseudomonadati</taxon>
        <taxon>Pseudomonadota</taxon>
        <taxon>Betaproteobacteria</taxon>
        <taxon>Burkholderiales</taxon>
        <taxon>Alcaligenaceae</taxon>
        <taxon>Orrella</taxon>
    </lineage>
</organism>
<dbReference type="Pfam" id="PF00581">
    <property type="entry name" value="Rhodanese"/>
    <property type="match status" value="2"/>
</dbReference>
<dbReference type="Gene3D" id="3.40.250.10">
    <property type="entry name" value="Rhodanese-like domain"/>
    <property type="match status" value="2"/>
</dbReference>
<keyword evidence="1" id="KW-0808">Transferase</keyword>
<gene>
    <name evidence="4" type="ORF">DHf2319_01455</name>
</gene>
<accession>A0ABY4AK17</accession>
<dbReference type="PROSITE" id="PS00380">
    <property type="entry name" value="RHODANESE_1"/>
    <property type="match status" value="1"/>
</dbReference>
<evidence type="ECO:0000256" key="2">
    <source>
        <dbReference type="ARBA" id="ARBA00022737"/>
    </source>
</evidence>
<sequence>MSYQTLISVAELGLLLRDNPNSLVLLDASHDLFDPNLGRRQYEAGHLPGARFVSLDSDVGGKKTGRNGRHPLPERQDVVAVMQRLGVSDGDQVVVYDQCESVHASRVWWTLNWLGHRNVAVLNGGLKAWKDSGGALESGVSPTVTAGNFSDRGEGMTVVSYEDVLDNISSQEKLVMDARSEDRFAGQNETLDPVGGHIPGAINRFYKHNLNADGTFKTPEQLTVEFQAQIGARRAEYLIMQCGSGVSACHNLLALHMIGLGTAPLYVGSWSEWCSREGAPIATGSA</sequence>
<dbReference type="Proteomes" id="UP000831607">
    <property type="component" value="Chromosome"/>
</dbReference>
<evidence type="ECO:0000256" key="1">
    <source>
        <dbReference type="ARBA" id="ARBA00022679"/>
    </source>
</evidence>
<evidence type="ECO:0000313" key="4">
    <source>
        <dbReference type="EMBL" id="UOD50631.1"/>
    </source>
</evidence>
<name>A0ABY4AK17_9BURK</name>
<dbReference type="RefSeq" id="WP_243479039.1">
    <property type="nucleotide sequence ID" value="NZ_CP063982.1"/>
</dbReference>
<dbReference type="InterPro" id="IPR001763">
    <property type="entry name" value="Rhodanese-like_dom"/>
</dbReference>
<reference evidence="4 5" key="1">
    <citation type="submission" date="2020-11" db="EMBL/GenBank/DDBJ databases">
        <title>Algicoccus daihaiensis sp.nov., isolated from Daihai Lake in Inner Mongolia.</title>
        <authorList>
            <person name="Kai J."/>
        </authorList>
    </citation>
    <scope>NUCLEOTIDE SEQUENCE [LARGE SCALE GENOMIC DNA]</scope>
    <source>
        <strain evidence="5">f23</strain>
    </source>
</reference>
<dbReference type="EMBL" id="CP063982">
    <property type="protein sequence ID" value="UOD50631.1"/>
    <property type="molecule type" value="Genomic_DNA"/>
</dbReference>
<proteinExistence type="predicted"/>
<dbReference type="SMART" id="SM00450">
    <property type="entry name" value="RHOD"/>
    <property type="match status" value="2"/>
</dbReference>
<feature type="domain" description="Rhodanese" evidence="3">
    <location>
        <begin position="169"/>
        <end position="282"/>
    </location>
</feature>
<dbReference type="CDD" id="cd01449">
    <property type="entry name" value="TST_Repeat_2"/>
    <property type="match status" value="1"/>
</dbReference>
<keyword evidence="5" id="KW-1185">Reference proteome</keyword>
<dbReference type="CDD" id="cd01448">
    <property type="entry name" value="TST_Repeat_1"/>
    <property type="match status" value="1"/>
</dbReference>
<protein>
    <submittedName>
        <fullName evidence="4">Sulfurtransferase</fullName>
    </submittedName>
</protein>
<dbReference type="InterPro" id="IPR001307">
    <property type="entry name" value="Thiosulphate_STrfase_CS"/>
</dbReference>